<keyword evidence="3" id="KW-1185">Reference proteome</keyword>
<dbReference type="AlphaFoldDB" id="A0A6G1G1D2"/>
<dbReference type="Proteomes" id="UP000504638">
    <property type="component" value="Unplaced"/>
</dbReference>
<evidence type="ECO:0000313" key="2">
    <source>
        <dbReference type="EMBL" id="KAF1811828.1"/>
    </source>
</evidence>
<dbReference type="GeneID" id="54420222"/>
<dbReference type="OrthoDB" id="5369448at2759"/>
<evidence type="ECO:0000313" key="3">
    <source>
        <dbReference type="Proteomes" id="UP000504638"/>
    </source>
</evidence>
<feature type="region of interest" description="Disordered" evidence="1">
    <location>
        <begin position="423"/>
        <end position="465"/>
    </location>
</feature>
<organism evidence="2">
    <name type="scientific">Eremomyces bilateralis CBS 781.70</name>
    <dbReference type="NCBI Taxonomy" id="1392243"/>
    <lineage>
        <taxon>Eukaryota</taxon>
        <taxon>Fungi</taxon>
        <taxon>Dikarya</taxon>
        <taxon>Ascomycota</taxon>
        <taxon>Pezizomycotina</taxon>
        <taxon>Dothideomycetes</taxon>
        <taxon>Dothideomycetes incertae sedis</taxon>
        <taxon>Eremomycetales</taxon>
        <taxon>Eremomycetaceae</taxon>
        <taxon>Eremomyces</taxon>
    </lineage>
</organism>
<feature type="compositionally biased region" description="Low complexity" evidence="1">
    <location>
        <begin position="86"/>
        <end position="99"/>
    </location>
</feature>
<reference evidence="4" key="3">
    <citation type="submission" date="2025-04" db="UniProtKB">
        <authorList>
            <consortium name="RefSeq"/>
        </authorList>
    </citation>
    <scope>IDENTIFICATION</scope>
    <source>
        <strain evidence="4">CBS 781.70</strain>
    </source>
</reference>
<feature type="compositionally biased region" description="Low complexity" evidence="1">
    <location>
        <begin position="171"/>
        <end position="182"/>
    </location>
</feature>
<evidence type="ECO:0008006" key="5">
    <source>
        <dbReference type="Google" id="ProtNLM"/>
    </source>
</evidence>
<feature type="region of interest" description="Disordered" evidence="1">
    <location>
        <begin position="1"/>
        <end position="201"/>
    </location>
</feature>
<feature type="compositionally biased region" description="Basic and acidic residues" evidence="1">
    <location>
        <begin position="423"/>
        <end position="445"/>
    </location>
</feature>
<gene>
    <name evidence="2 4" type="ORF">P152DRAFT_459310</name>
</gene>
<proteinExistence type="predicted"/>
<reference evidence="4" key="2">
    <citation type="submission" date="2020-04" db="EMBL/GenBank/DDBJ databases">
        <authorList>
            <consortium name="NCBI Genome Project"/>
        </authorList>
    </citation>
    <scope>NUCLEOTIDE SEQUENCE</scope>
    <source>
        <strain evidence="4">CBS 781.70</strain>
    </source>
</reference>
<evidence type="ECO:0000313" key="4">
    <source>
        <dbReference type="RefSeq" id="XP_033533459.1"/>
    </source>
</evidence>
<sequence length="654" mass="73042">MARDDPFTIFEDSPAKAEDDHLEGDSFESNSSVQDYGGGENEPDILFSDHAVPSIEHSPFTEPKLASSPPILPDPSQASRRMSALTSTTTISSFPPSVISEEDSRSPYTPLKERPAFRNPSSIRAMQMASPPPFSTWETYSSPRMSRRRDQHPSRTSTPMSMHRAHRSHHAISSSSLRSQSDFSERSHTVSHRSTTHGISPAEKKRYPLVLLHITLLPVTRPWSQELMESVLPERILNDYRRLEEALSETVSVRGVLISHPREEYDMLEERLLESLELRKPRVGPCGHFWGGEADNEVSPLGSNTVHDRQGDTDSRCKCEVIIAEEERLCQTCQREMMVPGSKRWDVRVYAANGLMRAGAWSAAWSEMERVDAEVDLCIPSDIRTELDRLQAEEDDRFAEAEAKEQAEFAERREREAFEKMFTDQEWKKQNEMSRNEDAASEERSANMSTPMPSENLPDLHGHRALHTDPIPLTTLLKTYLAHQAQDRRNIVILMLSAIVLLLAIGMGNPRAGTQLRPTLISEEVVQLPPFIDEDPSNPLAWSSGMSRETTTTTATVTSYMTSDVVHGGPDTSNVMSDVVRDGLDTSYVARSDVVYDGLDTSYVARSDVVHDSPDTSKKSSPQVTEVPNETIGLTLSKDMATCAGSSVNNENMA</sequence>
<evidence type="ECO:0000256" key="1">
    <source>
        <dbReference type="SAM" id="MobiDB-lite"/>
    </source>
</evidence>
<accession>A0A6G1G1D2</accession>
<protein>
    <recommendedName>
        <fullName evidence="5">Pathway-specific nitrogen regulator</fullName>
    </recommendedName>
</protein>
<dbReference type="RefSeq" id="XP_033533459.1">
    <property type="nucleotide sequence ID" value="XM_033679652.1"/>
</dbReference>
<reference evidence="2 4" key="1">
    <citation type="submission" date="2020-01" db="EMBL/GenBank/DDBJ databases">
        <authorList>
            <consortium name="DOE Joint Genome Institute"/>
            <person name="Haridas S."/>
            <person name="Albert R."/>
            <person name="Binder M."/>
            <person name="Bloem J."/>
            <person name="Labutti K."/>
            <person name="Salamov A."/>
            <person name="Andreopoulos B."/>
            <person name="Baker S.E."/>
            <person name="Barry K."/>
            <person name="Bills G."/>
            <person name="Bluhm B.H."/>
            <person name="Cannon C."/>
            <person name="Castanera R."/>
            <person name="Culley D.E."/>
            <person name="Daum C."/>
            <person name="Ezra D."/>
            <person name="Gonzalez J.B."/>
            <person name="Henrissat B."/>
            <person name="Kuo A."/>
            <person name="Liang C."/>
            <person name="Lipzen A."/>
            <person name="Lutzoni F."/>
            <person name="Magnuson J."/>
            <person name="Mondo S."/>
            <person name="Nolan M."/>
            <person name="Ohm R."/>
            <person name="Pangilinan J."/>
            <person name="Park H.-J."/>
            <person name="Ramirez L."/>
            <person name="Alfaro M."/>
            <person name="Sun H."/>
            <person name="Tritt A."/>
            <person name="Yoshinaga Y."/>
            <person name="Zwiers L.-H."/>
            <person name="Turgeon B.G."/>
            <person name="Goodwin S.B."/>
            <person name="Spatafora J.W."/>
            <person name="Crous P.W."/>
            <person name="Grigoriev I.V."/>
        </authorList>
    </citation>
    <scope>NUCLEOTIDE SEQUENCE</scope>
    <source>
        <strain evidence="2 4">CBS 781.70</strain>
    </source>
</reference>
<name>A0A6G1G1D2_9PEZI</name>
<dbReference type="EMBL" id="ML975160">
    <property type="protein sequence ID" value="KAF1811828.1"/>
    <property type="molecule type" value="Genomic_DNA"/>
</dbReference>